<evidence type="ECO:0000313" key="10">
    <source>
        <dbReference type="Proteomes" id="UP001242480"/>
    </source>
</evidence>
<keyword evidence="6 8" id="KW-1133">Transmembrane helix</keyword>
<dbReference type="PANTHER" id="PTHR30269:SF37">
    <property type="entry name" value="MEMBRANE TRANSPORTER PROTEIN"/>
    <property type="match status" value="1"/>
</dbReference>
<evidence type="ECO:0000256" key="4">
    <source>
        <dbReference type="ARBA" id="ARBA00022475"/>
    </source>
</evidence>
<proteinExistence type="inferred from homology"/>
<dbReference type="Proteomes" id="UP001242480">
    <property type="component" value="Unassembled WGS sequence"/>
</dbReference>
<feature type="transmembrane region" description="Helical" evidence="8">
    <location>
        <begin position="224"/>
        <end position="246"/>
    </location>
</feature>
<keyword evidence="7 8" id="KW-0472">Membrane</keyword>
<dbReference type="PANTHER" id="PTHR30269">
    <property type="entry name" value="TRANSMEMBRANE PROTEIN YFCA"/>
    <property type="match status" value="1"/>
</dbReference>
<feature type="transmembrane region" description="Helical" evidence="8">
    <location>
        <begin position="103"/>
        <end position="122"/>
    </location>
</feature>
<evidence type="ECO:0000256" key="2">
    <source>
        <dbReference type="ARBA" id="ARBA00009142"/>
    </source>
</evidence>
<feature type="transmembrane region" description="Helical" evidence="8">
    <location>
        <begin position="73"/>
        <end position="96"/>
    </location>
</feature>
<evidence type="ECO:0000256" key="5">
    <source>
        <dbReference type="ARBA" id="ARBA00022692"/>
    </source>
</evidence>
<keyword evidence="3" id="KW-0813">Transport</keyword>
<dbReference type="RefSeq" id="WP_307276069.1">
    <property type="nucleotide sequence ID" value="NZ_JAUSVX010000008.1"/>
</dbReference>
<feature type="transmembrane region" description="Helical" evidence="8">
    <location>
        <begin position="134"/>
        <end position="158"/>
    </location>
</feature>
<protein>
    <recommendedName>
        <fullName evidence="8">Probable membrane transporter protein</fullName>
    </recommendedName>
</protein>
<evidence type="ECO:0000256" key="8">
    <source>
        <dbReference type="RuleBase" id="RU363041"/>
    </source>
</evidence>
<keyword evidence="4 8" id="KW-1003">Cell membrane</keyword>
<evidence type="ECO:0000256" key="6">
    <source>
        <dbReference type="ARBA" id="ARBA00022989"/>
    </source>
</evidence>
<dbReference type="InterPro" id="IPR002781">
    <property type="entry name" value="TM_pro_TauE-like"/>
</dbReference>
<evidence type="ECO:0000256" key="1">
    <source>
        <dbReference type="ARBA" id="ARBA00004651"/>
    </source>
</evidence>
<dbReference type="EMBL" id="JAUSVX010000008">
    <property type="protein sequence ID" value="MDQ0471257.1"/>
    <property type="molecule type" value="Genomic_DNA"/>
</dbReference>
<dbReference type="InterPro" id="IPR052017">
    <property type="entry name" value="TSUP"/>
</dbReference>
<feature type="transmembrane region" description="Helical" evidence="8">
    <location>
        <begin position="197"/>
        <end position="217"/>
    </location>
</feature>
<comment type="subcellular location">
    <subcellularLocation>
        <location evidence="1 8">Cell membrane</location>
        <topology evidence="1 8">Multi-pass membrane protein</topology>
    </subcellularLocation>
</comment>
<feature type="transmembrane region" description="Helical" evidence="8">
    <location>
        <begin position="170"/>
        <end position="191"/>
    </location>
</feature>
<dbReference type="Pfam" id="PF01925">
    <property type="entry name" value="TauE"/>
    <property type="match status" value="1"/>
</dbReference>
<sequence>MVDLPLADLAWIGFAVFLGGALRGFTGFGFAIAATPLLSLVLAPAQAVAMVLLLGLCIGLTDLRAALTRSHGASVAPLAVGMAAATPLGIMALALLSAAHARLAIALVLVVATAILISGFRFRRLPGRVPAAGLGALSGLFNGLAAMPGPPVIAYCLALPLPVADIRATMMLYFLGTSTVGLATALASRLVGPAEVLGAAIAFPALFVGARTGALAFRHASERAYRLVSLLALTGLTLVVAARSLVDLLG</sequence>
<name>A0ABU0JDQ7_9HYPH</name>
<keyword evidence="10" id="KW-1185">Reference proteome</keyword>
<accession>A0ABU0JDQ7</accession>
<gene>
    <name evidence="9" type="ORF">QO011_004280</name>
</gene>
<organism evidence="9 10">
    <name type="scientific">Labrys wisconsinensis</name>
    <dbReference type="NCBI Taxonomy" id="425677"/>
    <lineage>
        <taxon>Bacteria</taxon>
        <taxon>Pseudomonadati</taxon>
        <taxon>Pseudomonadota</taxon>
        <taxon>Alphaproteobacteria</taxon>
        <taxon>Hyphomicrobiales</taxon>
        <taxon>Xanthobacteraceae</taxon>
        <taxon>Labrys</taxon>
    </lineage>
</organism>
<evidence type="ECO:0000256" key="7">
    <source>
        <dbReference type="ARBA" id="ARBA00023136"/>
    </source>
</evidence>
<comment type="caution">
    <text evidence="9">The sequence shown here is derived from an EMBL/GenBank/DDBJ whole genome shotgun (WGS) entry which is preliminary data.</text>
</comment>
<keyword evidence="5 8" id="KW-0812">Transmembrane</keyword>
<feature type="transmembrane region" description="Helical" evidence="8">
    <location>
        <begin position="37"/>
        <end position="61"/>
    </location>
</feature>
<feature type="transmembrane region" description="Helical" evidence="8">
    <location>
        <begin position="6"/>
        <end position="25"/>
    </location>
</feature>
<comment type="similarity">
    <text evidence="2 8">Belongs to the 4-toluene sulfonate uptake permease (TSUP) (TC 2.A.102) family.</text>
</comment>
<reference evidence="9 10" key="1">
    <citation type="submission" date="2023-07" db="EMBL/GenBank/DDBJ databases">
        <title>Genomic Encyclopedia of Type Strains, Phase IV (KMG-IV): sequencing the most valuable type-strain genomes for metagenomic binning, comparative biology and taxonomic classification.</title>
        <authorList>
            <person name="Goeker M."/>
        </authorList>
    </citation>
    <scope>NUCLEOTIDE SEQUENCE [LARGE SCALE GENOMIC DNA]</scope>
    <source>
        <strain evidence="9 10">DSM 19619</strain>
    </source>
</reference>
<evidence type="ECO:0000313" key="9">
    <source>
        <dbReference type="EMBL" id="MDQ0471257.1"/>
    </source>
</evidence>
<evidence type="ECO:0000256" key="3">
    <source>
        <dbReference type="ARBA" id="ARBA00022448"/>
    </source>
</evidence>